<sequence length="907" mass="102874">MAPVLCTCTTCRKHTITINGVSVRGQQIDSSNRLKHEKRDHKAVLAASSSTLAAATTQALRTRDGPQQPDSSHSQSEKRKGPKDIFFSTTSIVEMAALLVAWLHLRALLSRSAANMLLCAIEAMLSMFIQLVQSALRASGFDVNLPTIELPHDVRSTYMHCSLEPELVRTACCPKCFSNFQRPIPWRCEWKSSPRSRPCNTPLWKLKNTQHGPKWVPRCLYTTQSFDSWLQFFLSRQVIEDSLQETWNRHRTSRCFAAMGSDMNDVQDSPVWQGLYDSVQSPYHLIFAIYIDWFNPYTNKIAGKKASSGTIMLYCLNLPPHLRYRPENTFLVGITPSPHAPNTTTISHLLDPVTSSLSKYNTGCSVPTGQHPNGVDTTVKAVPLVADLEANNKVSGFLAHSATMYCSFCLSTLDQIEDLNFQAWTKRNELEDLRQEVAEHDSEAAEAMETMYPPDSPSPSNTTADSPSPTTPTQPLPISDMDIDDPHDPDFIPPLSLETPPFEFSDDQLQIIRNCIENVTLPTWVQRPPINLGDPSHGKLKAHEYLTLFTSIFPLIIPEFWSHADATDNDQQHLQCFHYLVSATNIIASFSTSFDKADSYMHHYIAYRAAIQHLFPHFPSKPNHHYAMHNGDLMKRWGPLPSLSEFFGERVNGMLQSTKTNRRINKHLNENTGDLDLTMLRQYSRRARLEAMLYDRSRPGVKTLSNILNYRPHTDLASNLLTGPEEAEILHHAPKLDDEEYTALLHYLQHNGCLIRHWMDLPHPANSNILPTRARRPLQIQHKEQTFSCQRSHTGNSGILFYDPLSQHRTNGFIEKILQLPVQSRLRTFIFVHLHRTLPPQDEERAPFINYPGFKARIFDSQPGDEIVITEPDHIITHLTTIRRSAGTYGIDKETLVICTGLDRGRK</sequence>
<keyword evidence="3" id="KW-1185">Reference proteome</keyword>
<dbReference type="STRING" id="231916.A0A409W9W8"/>
<proteinExistence type="predicted"/>
<evidence type="ECO:0000313" key="2">
    <source>
        <dbReference type="EMBL" id="PPQ75302.1"/>
    </source>
</evidence>
<reference evidence="2 3" key="1">
    <citation type="journal article" date="2018" name="Evol. Lett.">
        <title>Horizontal gene cluster transfer increased hallucinogenic mushroom diversity.</title>
        <authorList>
            <person name="Reynolds H.T."/>
            <person name="Vijayakumar V."/>
            <person name="Gluck-Thaler E."/>
            <person name="Korotkin H.B."/>
            <person name="Matheny P.B."/>
            <person name="Slot J.C."/>
        </authorList>
    </citation>
    <scope>NUCLEOTIDE SEQUENCE [LARGE SCALE GENOMIC DNA]</scope>
    <source>
        <strain evidence="2 3">SRW20</strain>
    </source>
</reference>
<dbReference type="InParanoid" id="A0A409W9W8"/>
<feature type="region of interest" description="Disordered" evidence="1">
    <location>
        <begin position="440"/>
        <end position="487"/>
    </location>
</feature>
<dbReference type="AlphaFoldDB" id="A0A409W9W8"/>
<comment type="caution">
    <text evidence="2">The sequence shown here is derived from an EMBL/GenBank/DDBJ whole genome shotgun (WGS) entry which is preliminary data.</text>
</comment>
<protein>
    <submittedName>
        <fullName evidence="2">Uncharacterized protein</fullName>
    </submittedName>
</protein>
<organism evidence="2 3">
    <name type="scientific">Gymnopilus dilepis</name>
    <dbReference type="NCBI Taxonomy" id="231916"/>
    <lineage>
        <taxon>Eukaryota</taxon>
        <taxon>Fungi</taxon>
        <taxon>Dikarya</taxon>
        <taxon>Basidiomycota</taxon>
        <taxon>Agaricomycotina</taxon>
        <taxon>Agaricomycetes</taxon>
        <taxon>Agaricomycetidae</taxon>
        <taxon>Agaricales</taxon>
        <taxon>Agaricineae</taxon>
        <taxon>Hymenogastraceae</taxon>
        <taxon>Gymnopilus</taxon>
    </lineage>
</organism>
<gene>
    <name evidence="2" type="ORF">CVT26_015245</name>
</gene>
<dbReference type="Proteomes" id="UP000284706">
    <property type="component" value="Unassembled WGS sequence"/>
</dbReference>
<name>A0A409W9W8_9AGAR</name>
<accession>A0A409W9W8</accession>
<feature type="region of interest" description="Disordered" evidence="1">
    <location>
        <begin position="59"/>
        <end position="81"/>
    </location>
</feature>
<dbReference type="OrthoDB" id="3269001at2759"/>
<feature type="compositionally biased region" description="Low complexity" evidence="1">
    <location>
        <begin position="458"/>
        <end position="468"/>
    </location>
</feature>
<evidence type="ECO:0000256" key="1">
    <source>
        <dbReference type="SAM" id="MobiDB-lite"/>
    </source>
</evidence>
<evidence type="ECO:0000313" key="3">
    <source>
        <dbReference type="Proteomes" id="UP000284706"/>
    </source>
</evidence>
<dbReference type="EMBL" id="NHYE01005272">
    <property type="protein sequence ID" value="PPQ75302.1"/>
    <property type="molecule type" value="Genomic_DNA"/>
</dbReference>